<dbReference type="Proteomes" id="UP001585080">
    <property type="component" value="Unassembled WGS sequence"/>
</dbReference>
<feature type="chain" id="PRO_5046751140" evidence="2">
    <location>
        <begin position="32"/>
        <end position="82"/>
    </location>
</feature>
<evidence type="ECO:0000313" key="4">
    <source>
        <dbReference type="Proteomes" id="UP001585080"/>
    </source>
</evidence>
<accession>A0ABV5EKA0</accession>
<comment type="caution">
    <text evidence="3">The sequence shown here is derived from an EMBL/GenBank/DDBJ whole genome shotgun (WGS) entry which is preliminary data.</text>
</comment>
<evidence type="ECO:0000256" key="1">
    <source>
        <dbReference type="SAM" id="MobiDB-lite"/>
    </source>
</evidence>
<reference evidence="3 4" key="1">
    <citation type="submission" date="2024-01" db="EMBL/GenBank/DDBJ databases">
        <title>Genome mining of biosynthetic gene clusters to explore secondary metabolites of Streptomyces sp.</title>
        <authorList>
            <person name="Baig A."/>
            <person name="Ajitkumar Shintre N."/>
            <person name="Kumar H."/>
            <person name="Anbarasu A."/>
            <person name="Ramaiah S."/>
        </authorList>
    </citation>
    <scope>NUCLEOTIDE SEQUENCE [LARGE SCALE GENOMIC DNA]</scope>
    <source>
        <strain evidence="3 4">A57</strain>
    </source>
</reference>
<dbReference type="EMBL" id="JAYMRP010000042">
    <property type="protein sequence ID" value="MFB8777274.1"/>
    <property type="molecule type" value="Genomic_DNA"/>
</dbReference>
<protein>
    <submittedName>
        <fullName evidence="3">Uncharacterized protein</fullName>
    </submittedName>
</protein>
<feature type="signal peptide" evidence="2">
    <location>
        <begin position="1"/>
        <end position="31"/>
    </location>
</feature>
<keyword evidence="2" id="KW-0732">Signal</keyword>
<feature type="region of interest" description="Disordered" evidence="1">
    <location>
        <begin position="29"/>
        <end position="57"/>
    </location>
</feature>
<organism evidence="3 4">
    <name type="scientific">Streptomyces broussonetiae</name>
    <dbReference type="NCBI Taxonomy" id="2686304"/>
    <lineage>
        <taxon>Bacteria</taxon>
        <taxon>Bacillati</taxon>
        <taxon>Actinomycetota</taxon>
        <taxon>Actinomycetes</taxon>
        <taxon>Kitasatosporales</taxon>
        <taxon>Streptomycetaceae</taxon>
        <taxon>Streptomyces</taxon>
    </lineage>
</organism>
<proteinExistence type="predicted"/>
<dbReference type="InterPro" id="IPR006311">
    <property type="entry name" value="TAT_signal"/>
</dbReference>
<dbReference type="PROSITE" id="PS51318">
    <property type="entry name" value="TAT"/>
    <property type="match status" value="1"/>
</dbReference>
<sequence length="82" mass="8232">MSHGPSRRAALLAAAGCALVLPVVHPGTAHAADTVPTPERQLPSATHSRHPAAQYAPEAARSAYAEPLNATVGCAVGRGESG</sequence>
<keyword evidence="4" id="KW-1185">Reference proteome</keyword>
<dbReference type="RefSeq" id="WP_376735752.1">
    <property type="nucleotide sequence ID" value="NZ_JAYMRP010000042.1"/>
</dbReference>
<gene>
    <name evidence="3" type="ORF">VSS16_31905</name>
</gene>
<evidence type="ECO:0000313" key="3">
    <source>
        <dbReference type="EMBL" id="MFB8777274.1"/>
    </source>
</evidence>
<name>A0ABV5EKA0_9ACTN</name>
<evidence type="ECO:0000256" key="2">
    <source>
        <dbReference type="SAM" id="SignalP"/>
    </source>
</evidence>